<gene>
    <name evidence="2" type="ORF">SAMN05421738_1191</name>
</gene>
<protein>
    <submittedName>
        <fullName evidence="2">Uncharacterized protein</fullName>
    </submittedName>
</protein>
<accession>A0A1I5AV66</accession>
<evidence type="ECO:0000256" key="1">
    <source>
        <dbReference type="SAM" id="Phobius"/>
    </source>
</evidence>
<feature type="transmembrane region" description="Helical" evidence="1">
    <location>
        <begin position="123"/>
        <end position="144"/>
    </location>
</feature>
<reference evidence="3" key="1">
    <citation type="submission" date="2016-10" db="EMBL/GenBank/DDBJ databases">
        <authorList>
            <person name="Varghese N."/>
            <person name="Submissions S."/>
        </authorList>
    </citation>
    <scope>NUCLEOTIDE SEQUENCE [LARGE SCALE GENOMIC DNA]</scope>
    <source>
        <strain evidence="3">XJ109</strain>
    </source>
</reference>
<keyword evidence="3" id="KW-1185">Reference proteome</keyword>
<keyword evidence="1" id="KW-1133">Transmembrane helix</keyword>
<evidence type="ECO:0000313" key="2">
    <source>
        <dbReference type="EMBL" id="SFN66325.1"/>
    </source>
</evidence>
<keyword evidence="1" id="KW-0812">Transmembrane</keyword>
<dbReference type="Proteomes" id="UP000199149">
    <property type="component" value="Unassembled WGS sequence"/>
</dbReference>
<name>A0A1I5AV66_9FLAO</name>
<feature type="transmembrane region" description="Helical" evidence="1">
    <location>
        <begin position="68"/>
        <end position="88"/>
    </location>
</feature>
<keyword evidence="1" id="KW-0472">Membrane</keyword>
<dbReference type="AlphaFoldDB" id="A0A1I5AV66"/>
<organism evidence="2 3">
    <name type="scientific">Algoriella xinjiangensis</name>
    <dbReference type="NCBI Taxonomy" id="684065"/>
    <lineage>
        <taxon>Bacteria</taxon>
        <taxon>Pseudomonadati</taxon>
        <taxon>Bacteroidota</taxon>
        <taxon>Flavobacteriia</taxon>
        <taxon>Flavobacteriales</taxon>
        <taxon>Weeksellaceae</taxon>
        <taxon>Algoriella</taxon>
    </lineage>
</organism>
<sequence length="148" mass="17578">MNLRRNILELISYGHKYQYYKINIIKEEDNKRLKPKLYFSKYQFFIILSCVGIIVFNDNAFSNDLSGYIISALSLFIGLFFTFIFTLFDKYKSKYTNDFLLTSTDEEKAVNDKNINFYKKVSYLTLYAILIAIITIILFSINWICKQK</sequence>
<dbReference type="RefSeq" id="WP_092910252.1">
    <property type="nucleotide sequence ID" value="NZ_FOUZ01000019.1"/>
</dbReference>
<dbReference type="EMBL" id="FOUZ01000019">
    <property type="protein sequence ID" value="SFN66325.1"/>
    <property type="molecule type" value="Genomic_DNA"/>
</dbReference>
<proteinExistence type="predicted"/>
<feature type="transmembrane region" description="Helical" evidence="1">
    <location>
        <begin position="38"/>
        <end position="56"/>
    </location>
</feature>
<evidence type="ECO:0000313" key="3">
    <source>
        <dbReference type="Proteomes" id="UP000199149"/>
    </source>
</evidence>
<dbReference type="OrthoDB" id="1068494at2"/>